<feature type="transmembrane region" description="Helical" evidence="7">
    <location>
        <begin position="168"/>
        <end position="190"/>
    </location>
</feature>
<feature type="domain" description="Type II secretion system protein GspF" evidence="8">
    <location>
        <begin position="68"/>
        <end position="191"/>
    </location>
</feature>
<comment type="similarity">
    <text evidence="2">Belongs to the GSP F family.</text>
</comment>
<evidence type="ECO:0000256" key="1">
    <source>
        <dbReference type="ARBA" id="ARBA00004651"/>
    </source>
</evidence>
<dbReference type="Gene3D" id="1.20.81.30">
    <property type="entry name" value="Type II secretion system (T2SS), domain F"/>
    <property type="match status" value="2"/>
</dbReference>
<dbReference type="PANTHER" id="PTHR30012:SF0">
    <property type="entry name" value="TYPE II SECRETION SYSTEM PROTEIN F-RELATED"/>
    <property type="match status" value="1"/>
</dbReference>
<dbReference type="InterPro" id="IPR042094">
    <property type="entry name" value="T2SS_GspF_sf"/>
</dbReference>
<keyword evidence="3" id="KW-1003">Cell membrane</keyword>
<gene>
    <name evidence="9" type="ORF">H8704_05470</name>
</gene>
<reference evidence="9 10" key="1">
    <citation type="submission" date="2020-08" db="EMBL/GenBank/DDBJ databases">
        <title>Genome public.</title>
        <authorList>
            <person name="Liu C."/>
            <person name="Sun Q."/>
        </authorList>
    </citation>
    <scope>NUCLEOTIDE SEQUENCE [LARGE SCALE GENOMIC DNA]</scope>
    <source>
        <strain evidence="9 10">NSJ-37</strain>
    </source>
</reference>
<protein>
    <submittedName>
        <fullName evidence="9">Type II secretion system F family protein</fullName>
    </submittedName>
</protein>
<dbReference type="InterPro" id="IPR003004">
    <property type="entry name" value="GspF/PilC"/>
</dbReference>
<name>A0ABR7N206_9FIRM</name>
<dbReference type="Pfam" id="PF00482">
    <property type="entry name" value="T2SSF"/>
    <property type="match status" value="2"/>
</dbReference>
<comment type="caution">
    <text evidence="9">The sequence shown here is derived from an EMBL/GenBank/DDBJ whole genome shotgun (WGS) entry which is preliminary data.</text>
</comment>
<keyword evidence="10" id="KW-1185">Reference proteome</keyword>
<evidence type="ECO:0000313" key="9">
    <source>
        <dbReference type="EMBL" id="MBC8562087.1"/>
    </source>
</evidence>
<dbReference type="Proteomes" id="UP000606193">
    <property type="component" value="Unassembled WGS sequence"/>
</dbReference>
<sequence>MAAFNYVAVDANGKQKKGTLEAANEAAARNSLKAEGLIPISVEIPNALNKDIEISIGKKVKARDLSVFCKQFESILHAGVTVIQALQMITDQVTNKYLKKALDQTRILVEKGESLADAMRAQEGIFPDMLLNMVEAGEASGSLETSFCRMAEQFEKDNKTQSMIKQALIYPIVLLVVVAGVVVLMLTYIIPQFKDTLEGAGMDLPAITKIVMAMSNGMIHWWWLVLIIIVAIVVTFRIWSKTESGAIIMGRVLLRIPLVGDLQIKSAAARLARTLSTLMASGIPMVDAISIVTKLMSNRIVQKVMEEARGEVERGTPLSVPLRDAGIFPPLLYNMAAIGEETGNMEEMLGHAADFYEEEVENATKAVTAIMEPVIIVLMAGVVVPIMLAIMAPMLSMYSAAENA</sequence>
<dbReference type="InterPro" id="IPR018076">
    <property type="entry name" value="T2SS_GspF_dom"/>
</dbReference>
<comment type="subcellular location">
    <subcellularLocation>
        <location evidence="1">Cell membrane</location>
        <topology evidence="1">Multi-pass membrane protein</topology>
    </subcellularLocation>
</comment>
<keyword evidence="4 7" id="KW-0812">Transmembrane</keyword>
<accession>A0ABR7N206</accession>
<dbReference type="RefSeq" id="WP_118677763.1">
    <property type="nucleotide sequence ID" value="NZ_JACRSX010000004.1"/>
</dbReference>
<evidence type="ECO:0000256" key="5">
    <source>
        <dbReference type="ARBA" id="ARBA00022989"/>
    </source>
</evidence>
<keyword evidence="6 7" id="KW-0472">Membrane</keyword>
<evidence type="ECO:0000256" key="7">
    <source>
        <dbReference type="SAM" id="Phobius"/>
    </source>
</evidence>
<feature type="transmembrane region" description="Helical" evidence="7">
    <location>
        <begin position="374"/>
        <end position="395"/>
    </location>
</feature>
<organism evidence="9 10">
    <name type="scientific">Jutongia huaianensis</name>
    <dbReference type="NCBI Taxonomy" id="2763668"/>
    <lineage>
        <taxon>Bacteria</taxon>
        <taxon>Bacillati</taxon>
        <taxon>Bacillota</taxon>
        <taxon>Clostridia</taxon>
        <taxon>Lachnospirales</taxon>
        <taxon>Lachnospiraceae</taxon>
        <taxon>Jutongia</taxon>
    </lineage>
</organism>
<evidence type="ECO:0000256" key="6">
    <source>
        <dbReference type="ARBA" id="ARBA00023136"/>
    </source>
</evidence>
<dbReference type="PRINTS" id="PR00812">
    <property type="entry name" value="BCTERIALGSPF"/>
</dbReference>
<dbReference type="EMBL" id="JACRSX010000004">
    <property type="protein sequence ID" value="MBC8562087.1"/>
    <property type="molecule type" value="Genomic_DNA"/>
</dbReference>
<proteinExistence type="inferred from homology"/>
<evidence type="ECO:0000256" key="2">
    <source>
        <dbReference type="ARBA" id="ARBA00005745"/>
    </source>
</evidence>
<feature type="transmembrane region" description="Helical" evidence="7">
    <location>
        <begin position="221"/>
        <end position="239"/>
    </location>
</feature>
<keyword evidence="5 7" id="KW-1133">Transmembrane helix</keyword>
<evidence type="ECO:0000256" key="4">
    <source>
        <dbReference type="ARBA" id="ARBA00022692"/>
    </source>
</evidence>
<feature type="domain" description="Type II secretion system protein GspF" evidence="8">
    <location>
        <begin position="272"/>
        <end position="393"/>
    </location>
</feature>
<evidence type="ECO:0000256" key="3">
    <source>
        <dbReference type="ARBA" id="ARBA00022475"/>
    </source>
</evidence>
<evidence type="ECO:0000259" key="8">
    <source>
        <dbReference type="Pfam" id="PF00482"/>
    </source>
</evidence>
<dbReference type="PANTHER" id="PTHR30012">
    <property type="entry name" value="GENERAL SECRETION PATHWAY PROTEIN"/>
    <property type="match status" value="1"/>
</dbReference>
<evidence type="ECO:0000313" key="10">
    <source>
        <dbReference type="Proteomes" id="UP000606193"/>
    </source>
</evidence>